<dbReference type="PANTHER" id="PTHR31580:SF22">
    <property type="entry name" value="FILAMENT-LIKE PLANT PROTEIN 7"/>
    <property type="match status" value="1"/>
</dbReference>
<keyword evidence="2 3" id="KW-0175">Coiled coil</keyword>
<evidence type="ECO:0000313" key="5">
    <source>
        <dbReference type="Proteomes" id="UP000593562"/>
    </source>
</evidence>
<evidence type="ECO:0000256" key="2">
    <source>
        <dbReference type="ARBA" id="ARBA00023054"/>
    </source>
</evidence>
<feature type="coiled-coil region" evidence="3">
    <location>
        <begin position="9"/>
        <end position="36"/>
    </location>
</feature>
<organism evidence="4 5">
    <name type="scientific">Tripterygium wilfordii</name>
    <name type="common">Thunder God vine</name>
    <dbReference type="NCBI Taxonomy" id="458696"/>
    <lineage>
        <taxon>Eukaryota</taxon>
        <taxon>Viridiplantae</taxon>
        <taxon>Streptophyta</taxon>
        <taxon>Embryophyta</taxon>
        <taxon>Tracheophyta</taxon>
        <taxon>Spermatophyta</taxon>
        <taxon>Magnoliopsida</taxon>
        <taxon>eudicotyledons</taxon>
        <taxon>Gunneridae</taxon>
        <taxon>Pentapetalae</taxon>
        <taxon>rosids</taxon>
        <taxon>fabids</taxon>
        <taxon>Celastrales</taxon>
        <taxon>Celastraceae</taxon>
        <taxon>Tripterygium</taxon>
    </lineage>
</organism>
<name>A0A7J7E2Q9_TRIWF</name>
<evidence type="ECO:0000313" key="4">
    <source>
        <dbReference type="EMBL" id="KAF5752888.1"/>
    </source>
</evidence>
<gene>
    <name evidence="4" type="ORF">HS088_TW01G00806</name>
</gene>
<feature type="coiled-coil region" evidence="3">
    <location>
        <begin position="70"/>
        <end position="160"/>
    </location>
</feature>
<protein>
    <submittedName>
        <fullName evidence="4">Filament-like plant protein 7 isoform X1</fullName>
    </submittedName>
</protein>
<dbReference type="Pfam" id="PF05911">
    <property type="entry name" value="FPP"/>
    <property type="match status" value="2"/>
</dbReference>
<dbReference type="AlphaFoldDB" id="A0A7J7E2Q9"/>
<evidence type="ECO:0000256" key="3">
    <source>
        <dbReference type="SAM" id="Coils"/>
    </source>
</evidence>
<feature type="coiled-coil region" evidence="3">
    <location>
        <begin position="252"/>
        <end position="279"/>
    </location>
</feature>
<dbReference type="SUPFAM" id="SSF90257">
    <property type="entry name" value="Myosin rod fragments"/>
    <property type="match status" value="1"/>
</dbReference>
<dbReference type="Proteomes" id="UP000593562">
    <property type="component" value="Unassembled WGS sequence"/>
</dbReference>
<dbReference type="FunCoup" id="A0A7J7E2Q9">
    <property type="interactions" value="180"/>
</dbReference>
<dbReference type="PANTHER" id="PTHR31580">
    <property type="entry name" value="FILAMENT-LIKE PLANT PROTEIN 4"/>
    <property type="match status" value="1"/>
</dbReference>
<dbReference type="EMBL" id="JAAARO010000001">
    <property type="protein sequence ID" value="KAF5752888.1"/>
    <property type="molecule type" value="Genomic_DNA"/>
</dbReference>
<dbReference type="InterPro" id="IPR008587">
    <property type="entry name" value="FPP_plant"/>
</dbReference>
<accession>A0A7J7E2Q9</accession>
<comment type="caution">
    <text evidence="4">The sequence shown here is derived from an EMBL/GenBank/DDBJ whole genome shotgun (WGS) entry which is preliminary data.</text>
</comment>
<proteinExistence type="inferred from homology"/>
<keyword evidence="5" id="KW-1185">Reference proteome</keyword>
<sequence>MSQEAIKGWETAEEEVISLKKRLDEALQQRVVEEERLTHLDAALKECMQQLRFVREEQEHRIHDAVMKTAREFEKSQETLEDKFSEASKRISKLGIENTQLTRVLRAKERLMEDLNKQRTQVEADFDSLSARLELTEKENASLKYEVRVLEKELEIRNEEREFNRRTANASQKQHLESAKKIAKLESECQRLRILVRKRLPGPAALARMKNEVEIMGRDSVEMMRRNMSSRSSSAMPNSSFESTPDTPSTKINFLMKHLHSIEEENKTLKEALNRNTNELQCSRVMYARTASKLSQVELQLEELSKGSTPIESTSNKYNLASHELSLPLMSVIGSDDTISFSESWASTLISELEHFKNGKQKGPPSVYTVGGSDINLMDDFVEMEKLAIISVDKSSGSPHVSCDDSNAIISSFETESSACSSEAKGRQIVPVSECHSGNRESKSNHIIGKIPGWLQDIVKVILDQNSVSRRKPDEILKDIRAALEYTNDPDSGDLVDARENIECPDACKPTGNSSVADNSSGGANVAFSAAAKTNQLSRSDFEKSIGKIIELIEGVTPPHPEYGTPDTLSHKDGSLSLHKNLKSSSGYVVRVFQWKSSEIFAVLQKFIRACHDLWNGKSDINQFAEDLSSSLEWIMNHCFSLQDVSSMRHEIKEHFDWDESGSESEEVSQFSEADKLHLPIEQLYCLPMVAASDGHNNFWGKEEHRCTVKDENIAAIDGLANIEIEKKDLEPQSATEEDELRMNKLPEAEKTTEYQKLINGDLDKQLIVTQDESNVACENFSSLEIEVQNPNDCNELNKEKQLRTDWEITAASEKLAECQEAILNLGKQLKALASPMEAAIFDKIVTTPTDTDTTAITATSVTATKSSALILPSMKKITNQRSTLLDRMLAEDNAKAMTLTSPKASKSDGKSTLVSIGSTEPLDKVLGLNGIEDEDNDGKMNSLAIVPSKKGSGESLWRKLLWRKRKGDGRKTRLPSLKC</sequence>
<evidence type="ECO:0000256" key="1">
    <source>
        <dbReference type="ARBA" id="ARBA00005921"/>
    </source>
</evidence>
<reference evidence="4 5" key="1">
    <citation type="journal article" date="2020" name="Nat. Commun.">
        <title>Genome of Tripterygium wilfordii and identification of cytochrome P450 involved in triptolide biosynthesis.</title>
        <authorList>
            <person name="Tu L."/>
            <person name="Su P."/>
            <person name="Zhang Z."/>
            <person name="Gao L."/>
            <person name="Wang J."/>
            <person name="Hu T."/>
            <person name="Zhou J."/>
            <person name="Zhang Y."/>
            <person name="Zhao Y."/>
            <person name="Liu Y."/>
            <person name="Song Y."/>
            <person name="Tong Y."/>
            <person name="Lu Y."/>
            <person name="Yang J."/>
            <person name="Xu C."/>
            <person name="Jia M."/>
            <person name="Peters R.J."/>
            <person name="Huang L."/>
            <person name="Gao W."/>
        </authorList>
    </citation>
    <scope>NUCLEOTIDE SEQUENCE [LARGE SCALE GENOMIC DNA]</scope>
    <source>
        <strain evidence="5">cv. XIE 37</strain>
        <tissue evidence="4">Leaf</tissue>
    </source>
</reference>
<dbReference type="InParanoid" id="A0A7J7E2Q9"/>
<comment type="similarity">
    <text evidence="1">Belongs to the FPP family.</text>
</comment>